<proteinExistence type="predicted"/>
<protein>
    <recommendedName>
        <fullName evidence="3">F-box domain-containing protein</fullName>
    </recommendedName>
</protein>
<dbReference type="AlphaFoldDB" id="A0A6A5KWL8"/>
<evidence type="ECO:0000313" key="2">
    <source>
        <dbReference type="Proteomes" id="UP000800040"/>
    </source>
</evidence>
<evidence type="ECO:0000313" key="1">
    <source>
        <dbReference type="EMBL" id="KAF1839781.1"/>
    </source>
</evidence>
<dbReference type="OrthoDB" id="2823490at2759"/>
<dbReference type="EMBL" id="ML975244">
    <property type="protein sequence ID" value="KAF1839781.1"/>
    <property type="molecule type" value="Genomic_DNA"/>
</dbReference>
<name>A0A6A5KWL8_9PLEO</name>
<accession>A0A6A5KWL8</accession>
<dbReference type="Proteomes" id="UP000800040">
    <property type="component" value="Unassembled WGS sequence"/>
</dbReference>
<reference evidence="1" key="1">
    <citation type="submission" date="2020-01" db="EMBL/GenBank/DDBJ databases">
        <authorList>
            <consortium name="DOE Joint Genome Institute"/>
            <person name="Haridas S."/>
            <person name="Albert R."/>
            <person name="Binder M."/>
            <person name="Bloem J."/>
            <person name="Labutti K."/>
            <person name="Salamov A."/>
            <person name="Andreopoulos B."/>
            <person name="Baker S.E."/>
            <person name="Barry K."/>
            <person name="Bills G."/>
            <person name="Bluhm B.H."/>
            <person name="Cannon C."/>
            <person name="Castanera R."/>
            <person name="Culley D.E."/>
            <person name="Daum C."/>
            <person name="Ezra D."/>
            <person name="Gonzalez J.B."/>
            <person name="Henrissat B."/>
            <person name="Kuo A."/>
            <person name="Liang C."/>
            <person name="Lipzen A."/>
            <person name="Lutzoni F."/>
            <person name="Magnuson J."/>
            <person name="Mondo S."/>
            <person name="Nolan M."/>
            <person name="Ohm R."/>
            <person name="Pangilinan J."/>
            <person name="Park H.-J."/>
            <person name="Ramirez L."/>
            <person name="Alfaro M."/>
            <person name="Sun H."/>
            <person name="Tritt A."/>
            <person name="Yoshinaga Y."/>
            <person name="Zwiers L.-H."/>
            <person name="Turgeon B.G."/>
            <person name="Goodwin S.B."/>
            <person name="Spatafora J.W."/>
            <person name="Crous P.W."/>
            <person name="Grigoriev I.V."/>
        </authorList>
    </citation>
    <scope>NUCLEOTIDE SEQUENCE</scope>
    <source>
        <strain evidence="1">P77</strain>
    </source>
</reference>
<sequence>MVGLLDLSSELLFQIVDLVLSSPIVLPRDGVRHRPAWKSCNRNLYCIPDLQLLQVPQALKLLLVNRRMKAETREYLFKATQITTFKFDLAIVNDHWFWPTWRIVPIPRPQGVLNRFEMDVLPCCTEDERHLQNGWESSVYNPDGRFTEGFSTVTKCLAWELISPLVGFLLNRTLDKDLIIRVCDGHYGPLPIPEDESENQKLPITRINTLAIRIDTTRYGSGNELLSEAVVPLRKIDGLAHLDFERLFAVDLEKSKYYLYELKECLTEWALTYGAEKATKRLGKVLFYLDEELVHEIDFAKRTGLR</sequence>
<evidence type="ECO:0008006" key="3">
    <source>
        <dbReference type="Google" id="ProtNLM"/>
    </source>
</evidence>
<keyword evidence="2" id="KW-1185">Reference proteome</keyword>
<gene>
    <name evidence="1" type="ORF">BDW02DRAFT_486174</name>
</gene>
<organism evidence="1 2">
    <name type="scientific">Decorospora gaudefroyi</name>
    <dbReference type="NCBI Taxonomy" id="184978"/>
    <lineage>
        <taxon>Eukaryota</taxon>
        <taxon>Fungi</taxon>
        <taxon>Dikarya</taxon>
        <taxon>Ascomycota</taxon>
        <taxon>Pezizomycotina</taxon>
        <taxon>Dothideomycetes</taxon>
        <taxon>Pleosporomycetidae</taxon>
        <taxon>Pleosporales</taxon>
        <taxon>Pleosporineae</taxon>
        <taxon>Pleosporaceae</taxon>
        <taxon>Decorospora</taxon>
    </lineage>
</organism>